<comment type="subcellular location">
    <subcellularLocation>
        <location evidence="1">Membrane</location>
        <topology evidence="1">Multi-pass membrane protein</topology>
    </subcellularLocation>
</comment>
<dbReference type="PANTHER" id="PTHR43791">
    <property type="entry name" value="PERMEASE-RELATED"/>
    <property type="match status" value="1"/>
</dbReference>
<keyword evidence="4 6" id="KW-1133">Transmembrane helix</keyword>
<keyword evidence="2" id="KW-0813">Transport</keyword>
<gene>
    <name evidence="7" type="ORF">BCR35DRAFT_351957</name>
</gene>
<keyword evidence="8" id="KW-1185">Reference proteome</keyword>
<dbReference type="InParanoid" id="A0A1Y2FIQ6"/>
<evidence type="ECO:0000256" key="1">
    <source>
        <dbReference type="ARBA" id="ARBA00004141"/>
    </source>
</evidence>
<reference evidence="7 8" key="1">
    <citation type="submission" date="2016-07" db="EMBL/GenBank/DDBJ databases">
        <title>Pervasive Adenine N6-methylation of Active Genes in Fungi.</title>
        <authorList>
            <consortium name="DOE Joint Genome Institute"/>
            <person name="Mondo S.J."/>
            <person name="Dannebaum R.O."/>
            <person name="Kuo R.C."/>
            <person name="Labutti K."/>
            <person name="Haridas S."/>
            <person name="Kuo A."/>
            <person name="Salamov A."/>
            <person name="Ahrendt S.R."/>
            <person name="Lipzen A."/>
            <person name="Sullivan W."/>
            <person name="Andreopoulos W.B."/>
            <person name="Clum A."/>
            <person name="Lindquist E."/>
            <person name="Daum C."/>
            <person name="Ramamoorthy G.K."/>
            <person name="Gryganskyi A."/>
            <person name="Culley D."/>
            <person name="Magnuson J.K."/>
            <person name="James T.Y."/>
            <person name="O'Malley M.A."/>
            <person name="Stajich J.E."/>
            <person name="Spatafora J.W."/>
            <person name="Visel A."/>
            <person name="Grigoriev I.V."/>
        </authorList>
    </citation>
    <scope>NUCLEOTIDE SEQUENCE [LARGE SCALE GENOMIC DNA]</scope>
    <source>
        <strain evidence="7 8">62-1032</strain>
    </source>
</reference>
<dbReference type="GO" id="GO:0022857">
    <property type="term" value="F:transmembrane transporter activity"/>
    <property type="evidence" value="ECO:0007669"/>
    <property type="project" value="TreeGrafter"/>
</dbReference>
<comment type="caution">
    <text evidence="7">The sequence shown here is derived from an EMBL/GenBank/DDBJ whole genome shotgun (WGS) entry which is preliminary data.</text>
</comment>
<name>A0A1Y2FIQ6_9BASI</name>
<dbReference type="PANTHER" id="PTHR43791:SF97">
    <property type="entry name" value="ALLANTOATE TRANSPORTER, PUTATIVE (AFU_ORTHOLOGUE AFUA_1G14700)-RELATED"/>
    <property type="match status" value="1"/>
</dbReference>
<evidence type="ECO:0000256" key="6">
    <source>
        <dbReference type="SAM" id="Phobius"/>
    </source>
</evidence>
<evidence type="ECO:0000256" key="3">
    <source>
        <dbReference type="ARBA" id="ARBA00022692"/>
    </source>
</evidence>
<dbReference type="STRING" id="106004.A0A1Y2FIQ6"/>
<dbReference type="GO" id="GO:0016020">
    <property type="term" value="C:membrane"/>
    <property type="evidence" value="ECO:0007669"/>
    <property type="project" value="UniProtKB-SubCell"/>
</dbReference>
<protein>
    <submittedName>
        <fullName evidence="7">Uncharacterized protein</fullName>
    </submittedName>
</protein>
<keyword evidence="5 6" id="KW-0472">Membrane</keyword>
<evidence type="ECO:0000313" key="7">
    <source>
        <dbReference type="EMBL" id="ORY83487.1"/>
    </source>
</evidence>
<evidence type="ECO:0000256" key="5">
    <source>
        <dbReference type="ARBA" id="ARBA00023136"/>
    </source>
</evidence>
<sequence length="91" mass="10086">MGGLAYIVGAAVLIWLLDSVATANFLTEREKIVALGRVRDNQTGTRNKQLKRYQVIEALTDPKTWLLLLLTAPELLRSAIERWSGYGKASA</sequence>
<proteinExistence type="predicted"/>
<organism evidence="7 8">
    <name type="scientific">Leucosporidium creatinivorum</name>
    <dbReference type="NCBI Taxonomy" id="106004"/>
    <lineage>
        <taxon>Eukaryota</taxon>
        <taxon>Fungi</taxon>
        <taxon>Dikarya</taxon>
        <taxon>Basidiomycota</taxon>
        <taxon>Pucciniomycotina</taxon>
        <taxon>Microbotryomycetes</taxon>
        <taxon>Leucosporidiales</taxon>
        <taxon>Leucosporidium</taxon>
    </lineage>
</organism>
<dbReference type="EMBL" id="MCGR01000019">
    <property type="protein sequence ID" value="ORY83487.1"/>
    <property type="molecule type" value="Genomic_DNA"/>
</dbReference>
<accession>A0A1Y2FIQ6</accession>
<dbReference type="Proteomes" id="UP000193467">
    <property type="component" value="Unassembled WGS sequence"/>
</dbReference>
<feature type="transmembrane region" description="Helical" evidence="6">
    <location>
        <begin position="6"/>
        <end position="27"/>
    </location>
</feature>
<evidence type="ECO:0000256" key="2">
    <source>
        <dbReference type="ARBA" id="ARBA00022448"/>
    </source>
</evidence>
<keyword evidence="3 6" id="KW-0812">Transmembrane</keyword>
<evidence type="ECO:0000256" key="4">
    <source>
        <dbReference type="ARBA" id="ARBA00022989"/>
    </source>
</evidence>
<dbReference type="OrthoDB" id="6730379at2759"/>
<evidence type="ECO:0000313" key="8">
    <source>
        <dbReference type="Proteomes" id="UP000193467"/>
    </source>
</evidence>
<dbReference type="AlphaFoldDB" id="A0A1Y2FIQ6"/>